<organism evidence="2 3">
    <name type="scientific">Ostreococcus lucimarinus (strain CCE9901)</name>
    <dbReference type="NCBI Taxonomy" id="436017"/>
    <lineage>
        <taxon>Eukaryota</taxon>
        <taxon>Viridiplantae</taxon>
        <taxon>Chlorophyta</taxon>
        <taxon>Mamiellophyceae</taxon>
        <taxon>Mamiellales</taxon>
        <taxon>Bathycoccaceae</taxon>
        <taxon>Ostreococcus</taxon>
    </lineage>
</organism>
<dbReference type="Proteomes" id="UP000001568">
    <property type="component" value="Chromosome 10"/>
</dbReference>
<dbReference type="RefSeq" id="XP_001419956.1">
    <property type="nucleotide sequence ID" value="XM_001419919.1"/>
</dbReference>
<sequence length="322" mass="35134">MAREDARGRVGAAAASSGRAGTNARDGAEARGTATLTVDVETAETEAEARERVRFFELCAPSALGTWTDERTCVVDVRGGIAALQGTGAELIAYLRDRLGVIMEVDAERERVLINHEIHNVVIEAARILHLQIEQAKMVTIAPTNGDEAATPTPKMGLSSSVDDDAVMQEVLGDIEPEELEELRRQLESKRATRQRLIETLGEPRVTCHLQPVELTSTLVRVRLPRTRSFTGDDPLYGVGVALRAVASTTQDGEPTWIFQCDMGGSKLHETDIMYISNNAISVPEVCRLVSGHKRRSVDKPRDVMDEFLPSCRTDVTQSSAA</sequence>
<name>A4S3P7_OSTLU</name>
<reference evidence="2 3" key="1">
    <citation type="journal article" date="2007" name="Proc. Natl. Acad. Sci. U.S.A.">
        <title>The tiny eukaryote Ostreococcus provides genomic insights into the paradox of plankton speciation.</title>
        <authorList>
            <person name="Palenik B."/>
            <person name="Grimwood J."/>
            <person name="Aerts A."/>
            <person name="Rouze P."/>
            <person name="Salamov A."/>
            <person name="Putnam N."/>
            <person name="Dupont C."/>
            <person name="Jorgensen R."/>
            <person name="Derelle E."/>
            <person name="Rombauts S."/>
            <person name="Zhou K."/>
            <person name="Otillar R."/>
            <person name="Merchant S.S."/>
            <person name="Podell S."/>
            <person name="Gaasterland T."/>
            <person name="Napoli C."/>
            <person name="Gendler K."/>
            <person name="Manuell A."/>
            <person name="Tai V."/>
            <person name="Vallon O."/>
            <person name="Piganeau G."/>
            <person name="Jancek S."/>
            <person name="Heijde M."/>
            <person name="Jabbari K."/>
            <person name="Bowler C."/>
            <person name="Lohr M."/>
            <person name="Robbens S."/>
            <person name="Werner G."/>
            <person name="Dubchak I."/>
            <person name="Pazour G.J."/>
            <person name="Ren Q."/>
            <person name="Paulsen I."/>
            <person name="Delwiche C."/>
            <person name="Schmutz J."/>
            <person name="Rokhsar D."/>
            <person name="Van de Peer Y."/>
            <person name="Moreau H."/>
            <person name="Grigoriev I.V."/>
        </authorList>
    </citation>
    <scope>NUCLEOTIDE SEQUENCE [LARGE SCALE GENOMIC DNA]</scope>
    <source>
        <strain evidence="2 3">CCE9901</strain>
    </source>
</reference>
<feature type="compositionally biased region" description="Low complexity" evidence="1">
    <location>
        <begin position="9"/>
        <end position="25"/>
    </location>
</feature>
<proteinExistence type="predicted"/>
<accession>A4S3P7</accession>
<gene>
    <name evidence="2" type="ORF">OSTLU_17059</name>
</gene>
<dbReference type="Gramene" id="ABO98249">
    <property type="protein sequence ID" value="ABO98249"/>
    <property type="gene ID" value="OSTLU_17059"/>
</dbReference>
<keyword evidence="3" id="KW-1185">Reference proteome</keyword>
<dbReference type="GeneID" id="5004086"/>
<dbReference type="OMA" id="HETDIMY"/>
<feature type="region of interest" description="Disordered" evidence="1">
    <location>
        <begin position="1"/>
        <end position="32"/>
    </location>
</feature>
<evidence type="ECO:0000313" key="2">
    <source>
        <dbReference type="EMBL" id="ABO98249.1"/>
    </source>
</evidence>
<dbReference type="HOGENOM" id="CLU_960888_0_0_1"/>
<evidence type="ECO:0000256" key="1">
    <source>
        <dbReference type="SAM" id="MobiDB-lite"/>
    </source>
</evidence>
<protein>
    <submittedName>
        <fullName evidence="2">Uncharacterized protein</fullName>
    </submittedName>
</protein>
<evidence type="ECO:0000313" key="3">
    <source>
        <dbReference type="Proteomes" id="UP000001568"/>
    </source>
</evidence>
<dbReference type="AlphaFoldDB" id="A4S3P7"/>
<dbReference type="KEGG" id="olu:OSTLU_17059"/>
<dbReference type="OrthoDB" id="10505821at2759"/>
<dbReference type="EMBL" id="CP000590">
    <property type="protein sequence ID" value="ABO98249.1"/>
    <property type="molecule type" value="Genomic_DNA"/>
</dbReference>